<feature type="domain" description="IrrE N-terminal-like" evidence="2">
    <location>
        <begin position="203"/>
        <end position="262"/>
    </location>
</feature>
<dbReference type="Gene3D" id="1.10.10.2910">
    <property type="match status" value="1"/>
</dbReference>
<feature type="region of interest" description="Disordered" evidence="1">
    <location>
        <begin position="1"/>
        <end position="24"/>
    </location>
</feature>
<evidence type="ECO:0000256" key="1">
    <source>
        <dbReference type="SAM" id="MobiDB-lite"/>
    </source>
</evidence>
<evidence type="ECO:0000259" key="2">
    <source>
        <dbReference type="Pfam" id="PF06114"/>
    </source>
</evidence>
<sequence>MTRQELPLQWPGQLPFDEDDPAAGPTLEEAKASIQYLIDQALDHGSSKDLVDMLRQVARFKQYSPTNAMYAQLQMPGARYVLPPQTWEQRYRRRIVPGAQPIVILRPFAPLMFVYDVTQTEPLEDAPTLPGAIEAPYRMPAMVGVDQALEGIGRGAPRDFVRVSYVPQGSQQAGCAMPADGEQAQSVQVKWRPKPVVEAVPVHYDIVVNGHLSPTERLVTLAHELGHVYCGHIGTQDERRWPRRVSVSTESAEIEAEAVALLVAERLDQHVQMPPHLYQYVQRGLPLPMVDVQRVMTAAGRVLTIADGRPPPVPAERKPGTQR</sequence>
<organism evidence="3 4">
    <name type="scientific">Serinicoccus hydrothermalis</name>
    <dbReference type="NCBI Taxonomy" id="1758689"/>
    <lineage>
        <taxon>Bacteria</taxon>
        <taxon>Bacillati</taxon>
        <taxon>Actinomycetota</taxon>
        <taxon>Actinomycetes</taxon>
        <taxon>Micrococcales</taxon>
        <taxon>Ornithinimicrobiaceae</taxon>
        <taxon>Serinicoccus</taxon>
    </lineage>
</organism>
<dbReference type="Proteomes" id="UP000092482">
    <property type="component" value="Chromosome"/>
</dbReference>
<evidence type="ECO:0000313" key="3">
    <source>
        <dbReference type="EMBL" id="ANS80274.1"/>
    </source>
</evidence>
<dbReference type="KEGG" id="serj:SGUI_2878"/>
<dbReference type="EMBL" id="CP014989">
    <property type="protein sequence ID" value="ANS80274.1"/>
    <property type="molecule type" value="Genomic_DNA"/>
</dbReference>
<dbReference type="InterPro" id="IPR010359">
    <property type="entry name" value="IrrE_HExxH"/>
</dbReference>
<dbReference type="OrthoDB" id="7605626at2"/>
<dbReference type="STRING" id="1758689.SGUI_2878"/>
<reference evidence="3 4" key="1">
    <citation type="submission" date="2016-03" db="EMBL/GenBank/DDBJ databases">
        <title>Shallow-sea hydrothermal system.</title>
        <authorList>
            <person name="Tang K."/>
        </authorList>
    </citation>
    <scope>NUCLEOTIDE SEQUENCE [LARGE SCALE GENOMIC DNA]</scope>
    <source>
        <strain evidence="3 4">JLT9</strain>
    </source>
</reference>
<proteinExistence type="predicted"/>
<name>A0A1B1NFS2_9MICO</name>
<accession>A0A1B1NFS2</accession>
<gene>
    <name evidence="3" type="ORF">SGUI_2878</name>
</gene>
<protein>
    <recommendedName>
        <fullName evidence="2">IrrE N-terminal-like domain-containing protein</fullName>
    </recommendedName>
</protein>
<dbReference type="Pfam" id="PF06114">
    <property type="entry name" value="Peptidase_M78"/>
    <property type="match status" value="1"/>
</dbReference>
<dbReference type="RefSeq" id="WP_066641525.1">
    <property type="nucleotide sequence ID" value="NZ_CP014989.1"/>
</dbReference>
<dbReference type="AlphaFoldDB" id="A0A1B1NFS2"/>
<evidence type="ECO:0000313" key="4">
    <source>
        <dbReference type="Proteomes" id="UP000092482"/>
    </source>
</evidence>
<keyword evidence="4" id="KW-1185">Reference proteome</keyword>